<dbReference type="SUPFAM" id="SSF54593">
    <property type="entry name" value="Glyoxalase/Bleomycin resistance protein/Dihydroxybiphenyl dioxygenase"/>
    <property type="match status" value="1"/>
</dbReference>
<comment type="caution">
    <text evidence="2">The sequence shown here is derived from an EMBL/GenBank/DDBJ whole genome shotgun (WGS) entry which is preliminary data.</text>
</comment>
<dbReference type="Pfam" id="PF00903">
    <property type="entry name" value="Glyoxalase"/>
    <property type="match status" value="1"/>
</dbReference>
<protein>
    <submittedName>
        <fullName evidence="2">Enzyme related to lactoylglutathione lyase</fullName>
    </submittedName>
</protein>
<keyword evidence="3" id="KW-1185">Reference proteome</keyword>
<organism evidence="2 3">
    <name type="scientific">Moheibacter stercoris</name>
    <dbReference type="NCBI Taxonomy" id="1628251"/>
    <lineage>
        <taxon>Bacteria</taxon>
        <taxon>Pseudomonadati</taxon>
        <taxon>Bacteroidota</taxon>
        <taxon>Flavobacteriia</taxon>
        <taxon>Flavobacteriales</taxon>
        <taxon>Weeksellaceae</taxon>
        <taxon>Moheibacter</taxon>
    </lineage>
</organism>
<dbReference type="InterPro" id="IPR037523">
    <property type="entry name" value="VOC_core"/>
</dbReference>
<evidence type="ECO:0000313" key="3">
    <source>
        <dbReference type="Proteomes" id="UP001549146"/>
    </source>
</evidence>
<dbReference type="PROSITE" id="PS51819">
    <property type="entry name" value="VOC"/>
    <property type="match status" value="1"/>
</dbReference>
<accession>A0ABV2LYP8</accession>
<proteinExistence type="predicted"/>
<evidence type="ECO:0000259" key="1">
    <source>
        <dbReference type="PROSITE" id="PS51819"/>
    </source>
</evidence>
<dbReference type="CDD" id="cd07247">
    <property type="entry name" value="SgaA_N_like"/>
    <property type="match status" value="1"/>
</dbReference>
<keyword evidence="2" id="KW-0456">Lyase</keyword>
<dbReference type="PANTHER" id="PTHR33993">
    <property type="entry name" value="GLYOXALASE-RELATED"/>
    <property type="match status" value="1"/>
</dbReference>
<dbReference type="GO" id="GO:0016829">
    <property type="term" value="F:lyase activity"/>
    <property type="evidence" value="ECO:0007669"/>
    <property type="project" value="UniProtKB-KW"/>
</dbReference>
<feature type="domain" description="VOC" evidence="1">
    <location>
        <begin position="10"/>
        <end position="130"/>
    </location>
</feature>
<reference evidence="2 3" key="1">
    <citation type="submission" date="2024-06" db="EMBL/GenBank/DDBJ databases">
        <title>Genomic Encyclopedia of Type Strains, Phase IV (KMG-IV): sequencing the most valuable type-strain genomes for metagenomic binning, comparative biology and taxonomic classification.</title>
        <authorList>
            <person name="Goeker M."/>
        </authorList>
    </citation>
    <scope>NUCLEOTIDE SEQUENCE [LARGE SCALE GENOMIC DNA]</scope>
    <source>
        <strain evidence="2 3">DSM 29388</strain>
    </source>
</reference>
<sequence>MEKKKQEIGTINWTDITVPDAEALKRFYENLIGWTSEGIPMKEGDNAYEDYVMKSPDGKAVAGICHLKGVNQSLPPTWIVYITVENVEKSLQKALGLGGKLIKKYHTKEGKLMYVIVQDLAGAVFGMAEPY</sequence>
<dbReference type="InterPro" id="IPR052164">
    <property type="entry name" value="Anthracycline_SecMetBiosynth"/>
</dbReference>
<name>A0ABV2LYP8_9FLAO</name>
<dbReference type="PANTHER" id="PTHR33993:SF14">
    <property type="entry name" value="GB|AAF24581.1"/>
    <property type="match status" value="1"/>
</dbReference>
<dbReference type="Gene3D" id="3.10.180.10">
    <property type="entry name" value="2,3-Dihydroxybiphenyl 1,2-Dioxygenase, domain 1"/>
    <property type="match status" value="1"/>
</dbReference>
<gene>
    <name evidence="2" type="ORF">ABID46_002252</name>
</gene>
<dbReference type="Proteomes" id="UP001549146">
    <property type="component" value="Unassembled WGS sequence"/>
</dbReference>
<dbReference type="InterPro" id="IPR029068">
    <property type="entry name" value="Glyas_Bleomycin-R_OHBP_Dase"/>
</dbReference>
<dbReference type="InterPro" id="IPR004360">
    <property type="entry name" value="Glyas_Fos-R_dOase_dom"/>
</dbReference>
<dbReference type="RefSeq" id="WP_354510094.1">
    <property type="nucleotide sequence ID" value="NZ_JBEPMO010000016.1"/>
</dbReference>
<evidence type="ECO:0000313" key="2">
    <source>
        <dbReference type="EMBL" id="MET3732662.1"/>
    </source>
</evidence>
<dbReference type="EMBL" id="JBEPMO010000016">
    <property type="protein sequence ID" value="MET3732662.1"/>
    <property type="molecule type" value="Genomic_DNA"/>
</dbReference>